<sequence length="329" mass="34604">MKAIVQERFGPPQTLRPADVDRPGIRATEVLVRVRAAALNPYDWHMLRGDPYVARLVGGVGMTRPKHRVAGIDAAGQVVAVGAEVRGLRPGDEVLGFCPGAFAEYARTAADLLVPKPSALSFEEAAAVPMGAVTALRGIRTVGRVRAGQRVLINGAAGGVGTFAVQIAAALDAEVTGVCGARNADLVRSLGAAHVVDYGRDDFTDRRGHYDVILDNVGNRPLSRLRGALTPTGVLVANGGGSPGHVFGAMSSMLRLSAVNVFVRQRLRPILPSAPAGPTHEDLLAVTALIEAGKLRPVVDRTYRLEDTAEGVRHVEEGHARGKAVVRVA</sequence>
<dbReference type="SMART" id="SM00829">
    <property type="entry name" value="PKS_ER"/>
    <property type="match status" value="1"/>
</dbReference>
<evidence type="ECO:0000259" key="1">
    <source>
        <dbReference type="SMART" id="SM00829"/>
    </source>
</evidence>
<dbReference type="InterPro" id="IPR011032">
    <property type="entry name" value="GroES-like_sf"/>
</dbReference>
<evidence type="ECO:0000313" key="3">
    <source>
        <dbReference type="Proteomes" id="UP001550210"/>
    </source>
</evidence>
<dbReference type="SUPFAM" id="SSF50129">
    <property type="entry name" value="GroES-like"/>
    <property type="match status" value="1"/>
</dbReference>
<comment type="caution">
    <text evidence="2">The sequence shown here is derived from an EMBL/GenBank/DDBJ whole genome shotgun (WGS) entry which is preliminary data.</text>
</comment>
<feature type="domain" description="Enoyl reductase (ER)" evidence="1">
    <location>
        <begin position="10"/>
        <end position="326"/>
    </location>
</feature>
<dbReference type="Pfam" id="PF13602">
    <property type="entry name" value="ADH_zinc_N_2"/>
    <property type="match status" value="1"/>
</dbReference>
<dbReference type="InterPro" id="IPR020843">
    <property type="entry name" value="ER"/>
</dbReference>
<dbReference type="InterPro" id="IPR013154">
    <property type="entry name" value="ADH-like_N"/>
</dbReference>
<reference evidence="2 3" key="1">
    <citation type="submission" date="2024-06" db="EMBL/GenBank/DDBJ databases">
        <title>The Natural Products Discovery Center: Release of the First 8490 Sequenced Strains for Exploring Actinobacteria Biosynthetic Diversity.</title>
        <authorList>
            <person name="Kalkreuter E."/>
            <person name="Kautsar S.A."/>
            <person name="Yang D."/>
            <person name="Bader C.D."/>
            <person name="Teijaro C.N."/>
            <person name="Fluegel L."/>
            <person name="Davis C.M."/>
            <person name="Simpson J.R."/>
            <person name="Lauterbach L."/>
            <person name="Steele A.D."/>
            <person name="Gui C."/>
            <person name="Meng S."/>
            <person name="Li G."/>
            <person name="Viehrig K."/>
            <person name="Ye F."/>
            <person name="Su P."/>
            <person name="Kiefer A.F."/>
            <person name="Nichols A."/>
            <person name="Cepeda A.J."/>
            <person name="Yan W."/>
            <person name="Fan B."/>
            <person name="Jiang Y."/>
            <person name="Adhikari A."/>
            <person name="Zheng C.-J."/>
            <person name="Schuster L."/>
            <person name="Cowan T.M."/>
            <person name="Smanski M.J."/>
            <person name="Chevrette M.G."/>
            <person name="De Carvalho L.P.S."/>
            <person name="Shen B."/>
        </authorList>
    </citation>
    <scope>NUCLEOTIDE SEQUENCE [LARGE SCALE GENOMIC DNA]</scope>
    <source>
        <strain evidence="2 3">NPDC006434</strain>
    </source>
</reference>
<dbReference type="InterPro" id="IPR036291">
    <property type="entry name" value="NAD(P)-bd_dom_sf"/>
</dbReference>
<dbReference type="PANTHER" id="PTHR11695">
    <property type="entry name" value="ALCOHOL DEHYDROGENASE RELATED"/>
    <property type="match status" value="1"/>
</dbReference>
<evidence type="ECO:0000313" key="2">
    <source>
        <dbReference type="EMBL" id="MET9850255.1"/>
    </source>
</evidence>
<gene>
    <name evidence="2" type="ORF">ABZZ21_38060</name>
</gene>
<keyword evidence="3" id="KW-1185">Reference proteome</keyword>
<dbReference type="EMBL" id="JBEXPZ010000068">
    <property type="protein sequence ID" value="MET9850255.1"/>
    <property type="molecule type" value="Genomic_DNA"/>
</dbReference>
<dbReference type="CDD" id="cd08267">
    <property type="entry name" value="MDR1"/>
    <property type="match status" value="1"/>
</dbReference>
<dbReference type="Pfam" id="PF08240">
    <property type="entry name" value="ADH_N"/>
    <property type="match status" value="1"/>
</dbReference>
<dbReference type="RefSeq" id="WP_355403312.1">
    <property type="nucleotide sequence ID" value="NZ_JBEGHN010000034.1"/>
</dbReference>
<dbReference type="Proteomes" id="UP001550210">
    <property type="component" value="Unassembled WGS sequence"/>
</dbReference>
<dbReference type="Gene3D" id="3.40.50.720">
    <property type="entry name" value="NAD(P)-binding Rossmann-like Domain"/>
    <property type="match status" value="1"/>
</dbReference>
<dbReference type="PANTHER" id="PTHR11695:SF294">
    <property type="entry name" value="RETICULON-4-INTERACTING PROTEIN 1, MITOCHONDRIAL"/>
    <property type="match status" value="1"/>
</dbReference>
<organism evidence="2 3">
    <name type="scientific">Streptomyces ossamyceticus</name>
    <dbReference type="NCBI Taxonomy" id="249581"/>
    <lineage>
        <taxon>Bacteria</taxon>
        <taxon>Bacillati</taxon>
        <taxon>Actinomycetota</taxon>
        <taxon>Actinomycetes</taxon>
        <taxon>Kitasatosporales</taxon>
        <taxon>Streptomycetaceae</taxon>
        <taxon>Streptomyces</taxon>
    </lineage>
</organism>
<dbReference type="Gene3D" id="3.90.180.10">
    <property type="entry name" value="Medium-chain alcohol dehydrogenases, catalytic domain"/>
    <property type="match status" value="1"/>
</dbReference>
<protein>
    <submittedName>
        <fullName evidence="2">NAD(P)-dependent alcohol dehydrogenase</fullName>
    </submittedName>
</protein>
<proteinExistence type="predicted"/>
<dbReference type="InterPro" id="IPR050700">
    <property type="entry name" value="YIM1/Zinc_Alcohol_DH_Fams"/>
</dbReference>
<dbReference type="SUPFAM" id="SSF51735">
    <property type="entry name" value="NAD(P)-binding Rossmann-fold domains"/>
    <property type="match status" value="1"/>
</dbReference>
<accession>A0ABV2VAG3</accession>
<name>A0ABV2VAG3_9ACTN</name>